<keyword evidence="3" id="KW-1185">Reference proteome</keyword>
<dbReference type="EMBL" id="CAICTM010000315">
    <property type="protein sequence ID" value="CAB9507683.1"/>
    <property type="molecule type" value="Genomic_DNA"/>
</dbReference>
<organism evidence="2 3">
    <name type="scientific">Seminavis robusta</name>
    <dbReference type="NCBI Taxonomy" id="568900"/>
    <lineage>
        <taxon>Eukaryota</taxon>
        <taxon>Sar</taxon>
        <taxon>Stramenopiles</taxon>
        <taxon>Ochrophyta</taxon>
        <taxon>Bacillariophyta</taxon>
        <taxon>Bacillariophyceae</taxon>
        <taxon>Bacillariophycidae</taxon>
        <taxon>Naviculales</taxon>
        <taxon>Naviculaceae</taxon>
        <taxon>Seminavis</taxon>
    </lineage>
</organism>
<reference evidence="2" key="1">
    <citation type="submission" date="2020-06" db="EMBL/GenBank/DDBJ databases">
        <authorList>
            <consortium name="Plant Systems Biology data submission"/>
        </authorList>
    </citation>
    <scope>NUCLEOTIDE SEQUENCE</scope>
    <source>
        <strain evidence="2">D6</strain>
    </source>
</reference>
<feature type="compositionally biased region" description="Low complexity" evidence="1">
    <location>
        <begin position="159"/>
        <end position="203"/>
    </location>
</feature>
<dbReference type="AlphaFoldDB" id="A0A9N8HAE0"/>
<protein>
    <submittedName>
        <fullName evidence="2">Uncharacterized protein</fullName>
    </submittedName>
</protein>
<accession>A0A9N8HAE0</accession>
<dbReference type="Proteomes" id="UP001153069">
    <property type="component" value="Unassembled WGS sequence"/>
</dbReference>
<feature type="region of interest" description="Disordered" evidence="1">
    <location>
        <begin position="156"/>
        <end position="261"/>
    </location>
</feature>
<feature type="region of interest" description="Disordered" evidence="1">
    <location>
        <begin position="1"/>
        <end position="23"/>
    </location>
</feature>
<feature type="region of interest" description="Disordered" evidence="1">
    <location>
        <begin position="85"/>
        <end position="114"/>
    </location>
</feature>
<evidence type="ECO:0000313" key="2">
    <source>
        <dbReference type="EMBL" id="CAB9507683.1"/>
    </source>
</evidence>
<evidence type="ECO:0000313" key="3">
    <source>
        <dbReference type="Proteomes" id="UP001153069"/>
    </source>
</evidence>
<name>A0A9N8HAE0_9STRA</name>
<gene>
    <name evidence="2" type="ORF">SEMRO_316_G115540.1</name>
</gene>
<comment type="caution">
    <text evidence="2">The sequence shown here is derived from an EMBL/GenBank/DDBJ whole genome shotgun (WGS) entry which is preliminary data.</text>
</comment>
<evidence type="ECO:0000256" key="1">
    <source>
        <dbReference type="SAM" id="MobiDB-lite"/>
    </source>
</evidence>
<proteinExistence type="predicted"/>
<sequence>METQPFDDVSVTSRCDEEEGMQGLNEELNRFQITGMDTLPRGESDDSWEVESYAADSMNLAKLRLAHLTLSHDDLGYGDYDDDYSCSDSSRGQGSAPAPRRGRSQYVIPDEDDWTVQSDCNDSIGLTREHLGMKVGQKVGMQPLPRVTRRRASMDNYMGQQQEQQQQQSPRRVVSSRPTSMRRMSMSSVSTVEESVSGSSQGSGNSNDPAGRRSTIVRHKSMPYVKSTTGGSAMPLWPAGSETPRQKMKRRVSNGGTPCAA</sequence>